<dbReference type="SUPFAM" id="SSF52467">
    <property type="entry name" value="DHS-like NAD/FAD-binding domain"/>
    <property type="match status" value="1"/>
</dbReference>
<comment type="caution">
    <text evidence="1">The sequence shown here is derived from an EMBL/GenBank/DDBJ whole genome shotgun (WGS) entry which is preliminary data.</text>
</comment>
<dbReference type="EMBL" id="JACEZT010000005">
    <property type="protein sequence ID" value="MBA5637397.1"/>
    <property type="molecule type" value="Genomic_DNA"/>
</dbReference>
<sequence>MAGATTPDRKHDKPRSDAACFFSAWFLSCRKTHKDYPMNLSQTDATVRACMDAAELIAEADGLLITAGAGISIDSGMPDFRGDSGFWRAYPGLGNLRMRFYEIANPRAFRDMPEVAWGFDGHRFALYRATAPHLANPSAAL</sequence>
<organism evidence="1 2">
    <name type="scientific">Rugamonas brunnea</name>
    <dbReference type="NCBI Taxonomy" id="2758569"/>
    <lineage>
        <taxon>Bacteria</taxon>
        <taxon>Pseudomonadati</taxon>
        <taxon>Pseudomonadota</taxon>
        <taxon>Betaproteobacteria</taxon>
        <taxon>Burkholderiales</taxon>
        <taxon>Oxalobacteraceae</taxon>
        <taxon>Telluria group</taxon>
        <taxon>Rugamonas</taxon>
    </lineage>
</organism>
<name>A0A7W2ERQ9_9BURK</name>
<evidence type="ECO:0000313" key="2">
    <source>
        <dbReference type="Proteomes" id="UP000534388"/>
    </source>
</evidence>
<dbReference type="PANTHER" id="PTHR11085:SF4">
    <property type="entry name" value="NAD-DEPENDENT PROTEIN DEACYLASE"/>
    <property type="match status" value="1"/>
</dbReference>
<dbReference type="GO" id="GO:0017136">
    <property type="term" value="F:histone deacetylase activity, NAD-dependent"/>
    <property type="evidence" value="ECO:0007669"/>
    <property type="project" value="TreeGrafter"/>
</dbReference>
<keyword evidence="2" id="KW-1185">Reference proteome</keyword>
<dbReference type="InterPro" id="IPR050134">
    <property type="entry name" value="NAD-dep_sirtuin_deacylases"/>
</dbReference>
<dbReference type="InterPro" id="IPR029035">
    <property type="entry name" value="DHS-like_NAD/FAD-binding_dom"/>
</dbReference>
<evidence type="ECO:0000313" key="1">
    <source>
        <dbReference type="EMBL" id="MBA5637397.1"/>
    </source>
</evidence>
<reference evidence="1 2" key="1">
    <citation type="submission" date="2020-07" db="EMBL/GenBank/DDBJ databases">
        <title>Novel species isolated from subtropical streams in China.</title>
        <authorList>
            <person name="Lu H."/>
        </authorList>
    </citation>
    <scope>NUCLEOTIDE SEQUENCE [LARGE SCALE GENOMIC DNA]</scope>
    <source>
        <strain evidence="1 2">LX20W</strain>
    </source>
</reference>
<proteinExistence type="predicted"/>
<dbReference type="AlphaFoldDB" id="A0A7W2ERQ9"/>
<accession>A0A7W2ERQ9</accession>
<dbReference type="Gene3D" id="3.40.50.1220">
    <property type="entry name" value="TPP-binding domain"/>
    <property type="match status" value="1"/>
</dbReference>
<dbReference type="Proteomes" id="UP000534388">
    <property type="component" value="Unassembled WGS sequence"/>
</dbReference>
<gene>
    <name evidence="1" type="ORF">H3H37_10065</name>
</gene>
<dbReference type="GO" id="GO:0070403">
    <property type="term" value="F:NAD+ binding"/>
    <property type="evidence" value="ECO:0007669"/>
    <property type="project" value="TreeGrafter"/>
</dbReference>
<evidence type="ECO:0008006" key="3">
    <source>
        <dbReference type="Google" id="ProtNLM"/>
    </source>
</evidence>
<dbReference type="PANTHER" id="PTHR11085">
    <property type="entry name" value="NAD-DEPENDENT PROTEIN DEACYLASE SIRTUIN-5, MITOCHONDRIAL-RELATED"/>
    <property type="match status" value="1"/>
</dbReference>
<protein>
    <recommendedName>
        <fullName evidence="3">Deacetylase sirtuin-type domain-containing protein</fullName>
    </recommendedName>
</protein>